<dbReference type="Pfam" id="PF00072">
    <property type="entry name" value="Response_reg"/>
    <property type="match status" value="1"/>
</dbReference>
<dbReference type="Gene3D" id="6.10.250.690">
    <property type="match status" value="1"/>
</dbReference>
<feature type="domain" description="OmpR/PhoB-type" evidence="10">
    <location>
        <begin position="131"/>
        <end position="230"/>
    </location>
</feature>
<dbReference type="FunFam" id="3.40.50.2300:FF:000001">
    <property type="entry name" value="DNA-binding response regulator PhoB"/>
    <property type="match status" value="1"/>
</dbReference>
<dbReference type="InterPro" id="IPR011006">
    <property type="entry name" value="CheY-like_superfamily"/>
</dbReference>
<evidence type="ECO:0000256" key="2">
    <source>
        <dbReference type="ARBA" id="ARBA00022553"/>
    </source>
</evidence>
<evidence type="ECO:0000256" key="8">
    <source>
        <dbReference type="PROSITE-ProRule" id="PRU01091"/>
    </source>
</evidence>
<organism evidence="11 12">
    <name type="scientific">Alkalicoccobacillus porphyridii</name>
    <dbReference type="NCBI Taxonomy" id="2597270"/>
    <lineage>
        <taxon>Bacteria</taxon>
        <taxon>Bacillati</taxon>
        <taxon>Bacillota</taxon>
        <taxon>Bacilli</taxon>
        <taxon>Bacillales</taxon>
        <taxon>Bacillaceae</taxon>
        <taxon>Alkalicoccobacillus</taxon>
    </lineage>
</organism>
<dbReference type="InterPro" id="IPR039420">
    <property type="entry name" value="WalR-like"/>
</dbReference>
<dbReference type="CDD" id="cd00383">
    <property type="entry name" value="trans_reg_C"/>
    <property type="match status" value="1"/>
</dbReference>
<dbReference type="GO" id="GO:0005829">
    <property type="term" value="C:cytosol"/>
    <property type="evidence" value="ECO:0007669"/>
    <property type="project" value="TreeGrafter"/>
</dbReference>
<dbReference type="Proteomes" id="UP000318521">
    <property type="component" value="Unassembled WGS sequence"/>
</dbReference>
<dbReference type="PANTHER" id="PTHR48111:SF2">
    <property type="entry name" value="RESPONSE REGULATOR SAER"/>
    <property type="match status" value="1"/>
</dbReference>
<keyword evidence="3" id="KW-0902">Two-component regulatory system</keyword>
<evidence type="ECO:0000313" key="11">
    <source>
        <dbReference type="EMBL" id="TSB47625.1"/>
    </source>
</evidence>
<evidence type="ECO:0000256" key="5">
    <source>
        <dbReference type="ARBA" id="ARBA00023125"/>
    </source>
</evidence>
<dbReference type="Pfam" id="PF00486">
    <property type="entry name" value="Trans_reg_C"/>
    <property type="match status" value="1"/>
</dbReference>
<dbReference type="InterPro" id="IPR036388">
    <property type="entry name" value="WH-like_DNA-bd_sf"/>
</dbReference>
<evidence type="ECO:0000259" key="10">
    <source>
        <dbReference type="PROSITE" id="PS51755"/>
    </source>
</evidence>
<dbReference type="EMBL" id="VLXZ01000002">
    <property type="protein sequence ID" value="TSB47625.1"/>
    <property type="molecule type" value="Genomic_DNA"/>
</dbReference>
<dbReference type="FunFam" id="1.10.10.10:FF:000018">
    <property type="entry name" value="DNA-binding response regulator ResD"/>
    <property type="match status" value="1"/>
</dbReference>
<gene>
    <name evidence="11" type="ORF">FN960_03630</name>
</gene>
<dbReference type="GO" id="GO:0000976">
    <property type="term" value="F:transcription cis-regulatory region binding"/>
    <property type="evidence" value="ECO:0007669"/>
    <property type="project" value="TreeGrafter"/>
</dbReference>
<evidence type="ECO:0000259" key="9">
    <source>
        <dbReference type="PROSITE" id="PS50110"/>
    </source>
</evidence>
<dbReference type="PANTHER" id="PTHR48111">
    <property type="entry name" value="REGULATOR OF RPOS"/>
    <property type="match status" value="1"/>
</dbReference>
<feature type="modified residue" description="4-aspartylphosphate" evidence="7">
    <location>
        <position position="54"/>
    </location>
</feature>
<dbReference type="OrthoDB" id="9790442at2"/>
<dbReference type="Gene3D" id="3.40.50.2300">
    <property type="match status" value="1"/>
</dbReference>
<dbReference type="GO" id="GO:0006355">
    <property type="term" value="P:regulation of DNA-templated transcription"/>
    <property type="evidence" value="ECO:0007669"/>
    <property type="project" value="InterPro"/>
</dbReference>
<evidence type="ECO:0000256" key="1">
    <source>
        <dbReference type="ARBA" id="ARBA00004496"/>
    </source>
</evidence>
<proteinExistence type="predicted"/>
<dbReference type="PROSITE" id="PS50110">
    <property type="entry name" value="RESPONSE_REGULATORY"/>
    <property type="match status" value="1"/>
</dbReference>
<dbReference type="InterPro" id="IPR001789">
    <property type="entry name" value="Sig_transdc_resp-reg_receiver"/>
</dbReference>
<name>A0A554A1R3_9BACI</name>
<dbReference type="PROSITE" id="PS51755">
    <property type="entry name" value="OMPR_PHOB"/>
    <property type="match status" value="1"/>
</dbReference>
<feature type="domain" description="Response regulatory" evidence="9">
    <location>
        <begin position="5"/>
        <end position="118"/>
    </location>
</feature>
<dbReference type="SUPFAM" id="SSF52172">
    <property type="entry name" value="CheY-like"/>
    <property type="match status" value="1"/>
</dbReference>
<feature type="DNA-binding region" description="OmpR/PhoB-type" evidence="8">
    <location>
        <begin position="131"/>
        <end position="230"/>
    </location>
</feature>
<evidence type="ECO:0000256" key="3">
    <source>
        <dbReference type="ARBA" id="ARBA00023012"/>
    </source>
</evidence>
<evidence type="ECO:0000256" key="4">
    <source>
        <dbReference type="ARBA" id="ARBA00023015"/>
    </source>
</evidence>
<dbReference type="RefSeq" id="WP_143847048.1">
    <property type="nucleotide sequence ID" value="NZ_VLXZ01000002.1"/>
</dbReference>
<dbReference type="GO" id="GO:0032993">
    <property type="term" value="C:protein-DNA complex"/>
    <property type="evidence" value="ECO:0007669"/>
    <property type="project" value="TreeGrafter"/>
</dbReference>
<dbReference type="AlphaFoldDB" id="A0A554A1R3"/>
<dbReference type="CDD" id="cd17574">
    <property type="entry name" value="REC_OmpR"/>
    <property type="match status" value="1"/>
</dbReference>
<keyword evidence="5 8" id="KW-0238">DNA-binding</keyword>
<dbReference type="Gene3D" id="1.10.10.10">
    <property type="entry name" value="Winged helix-like DNA-binding domain superfamily/Winged helix DNA-binding domain"/>
    <property type="match status" value="1"/>
</dbReference>
<dbReference type="GO" id="GO:0000156">
    <property type="term" value="F:phosphorelay response regulator activity"/>
    <property type="evidence" value="ECO:0007669"/>
    <property type="project" value="TreeGrafter"/>
</dbReference>
<dbReference type="SMART" id="SM00862">
    <property type="entry name" value="Trans_reg_C"/>
    <property type="match status" value="1"/>
</dbReference>
<evidence type="ECO:0000313" key="12">
    <source>
        <dbReference type="Proteomes" id="UP000318521"/>
    </source>
</evidence>
<protein>
    <submittedName>
        <fullName evidence="11">Response regulator transcription factor</fullName>
    </submittedName>
</protein>
<keyword evidence="12" id="KW-1185">Reference proteome</keyword>
<keyword evidence="4" id="KW-0805">Transcription regulation</keyword>
<comment type="subcellular location">
    <subcellularLocation>
        <location evidence="1">Cytoplasm</location>
    </subcellularLocation>
</comment>
<comment type="caution">
    <text evidence="11">The sequence shown here is derived from an EMBL/GenBank/DDBJ whole genome shotgun (WGS) entry which is preliminary data.</text>
</comment>
<dbReference type="InterPro" id="IPR001867">
    <property type="entry name" value="OmpR/PhoB-type_DNA-bd"/>
</dbReference>
<sequence>MADYTVMVVDDDQDIRGGIDIYLQNEGYRVLQAENGRQALLLLEQNEVHLMILDIMMPEMDGIEATFTIRQERNIPIIMLSAKSEETDKIHGLSVGADDYMTKPFHPMELMARVKSQMRRYTQLGTYEKKESVIEVDGLILDQEAKCVQLDGRMIKLTKIEYRITELLMLHLGRVFSIHEIYERVWNESAYNSENIVAVHIRKIREKIEVDPKQPHYIKVVWGVGYMIEKRGRTS</sequence>
<accession>A0A554A1R3</accession>
<dbReference type="InterPro" id="IPR016032">
    <property type="entry name" value="Sig_transdc_resp-reg_C-effctor"/>
</dbReference>
<keyword evidence="2 7" id="KW-0597">Phosphoprotein</keyword>
<dbReference type="SMART" id="SM00448">
    <property type="entry name" value="REC"/>
    <property type="match status" value="1"/>
</dbReference>
<reference evidence="11 12" key="1">
    <citation type="submission" date="2019-07" db="EMBL/GenBank/DDBJ databases">
        <authorList>
            <person name="Park Y.J."/>
            <person name="Jeong S.E."/>
            <person name="Jung H.S."/>
        </authorList>
    </citation>
    <scope>NUCLEOTIDE SEQUENCE [LARGE SCALE GENOMIC DNA]</scope>
    <source>
        <strain evidence="12">P16(2019)</strain>
    </source>
</reference>
<keyword evidence="6" id="KW-0804">Transcription</keyword>
<evidence type="ECO:0000256" key="6">
    <source>
        <dbReference type="ARBA" id="ARBA00023163"/>
    </source>
</evidence>
<dbReference type="SUPFAM" id="SSF46894">
    <property type="entry name" value="C-terminal effector domain of the bipartite response regulators"/>
    <property type="match status" value="1"/>
</dbReference>
<evidence type="ECO:0000256" key="7">
    <source>
        <dbReference type="PROSITE-ProRule" id="PRU00169"/>
    </source>
</evidence>